<reference evidence="10" key="3">
    <citation type="journal article" date="2017" name="ISME J.">
        <title>Discovery of anaerobic lithoheterotrophic haloarchaea, ubiquitous in hypersaline habitats.</title>
        <authorList>
            <person name="Sorokin D.Y."/>
            <person name="Messina E."/>
            <person name="Smedile F."/>
            <person name="Roman P."/>
            <person name="Damste J.S.S."/>
            <person name="Ciordia S."/>
            <person name="Mena M.C."/>
            <person name="Ferrer M."/>
            <person name="Golyshin P.N."/>
            <person name="Kublanov I.V."/>
            <person name="Samarov N.I."/>
            <person name="Toshchakov S.V."/>
            <person name="La Cono V."/>
            <person name="Yakimov M.M."/>
        </authorList>
    </citation>
    <scope>NUCLEOTIDE SEQUENCE</scope>
    <source>
        <strain evidence="10">HSR6</strain>
    </source>
</reference>
<dbReference type="GO" id="GO:0005886">
    <property type="term" value="C:plasma membrane"/>
    <property type="evidence" value="ECO:0007669"/>
    <property type="project" value="UniProtKB-SubCell"/>
</dbReference>
<keyword evidence="8" id="KW-0406">Ion transport</keyword>
<keyword evidence="3 8" id="KW-0812">Transmembrane</keyword>
<keyword evidence="12" id="KW-1185">Reference proteome</keyword>
<dbReference type="Pfam" id="PF02537">
    <property type="entry name" value="CRCB"/>
    <property type="match status" value="1"/>
</dbReference>
<dbReference type="HAMAP" id="MF_00454">
    <property type="entry name" value="FluC"/>
    <property type="match status" value="1"/>
</dbReference>
<accession>A0A1D8S389</accession>
<keyword evidence="2 8" id="KW-1003">Cell membrane</keyword>
<accession>A0A1J1AAF9</accession>
<dbReference type="OrthoDB" id="304656at2157"/>
<keyword evidence="8" id="KW-0813">Transport</keyword>
<feature type="binding site" evidence="8">
    <location>
        <position position="81"/>
    </location>
    <ligand>
        <name>Na(+)</name>
        <dbReference type="ChEBI" id="CHEBI:29101"/>
        <note>structural</note>
    </ligand>
</feature>
<evidence type="ECO:0000256" key="6">
    <source>
        <dbReference type="ARBA" id="ARBA00035120"/>
    </source>
</evidence>
<feature type="transmembrane region" description="Helical" evidence="8">
    <location>
        <begin position="43"/>
        <end position="64"/>
    </location>
</feature>
<protein>
    <recommendedName>
        <fullName evidence="8">Fluoride-specific ion channel FluC</fullName>
    </recommendedName>
</protein>
<organism evidence="9 11">
    <name type="scientific">Halodesulfurarchaeum formicicum</name>
    <dbReference type="NCBI Taxonomy" id="1873524"/>
    <lineage>
        <taxon>Archaea</taxon>
        <taxon>Methanobacteriati</taxon>
        <taxon>Methanobacteriota</taxon>
        <taxon>Stenosarchaea group</taxon>
        <taxon>Halobacteria</taxon>
        <taxon>Halobacteriales</taxon>
        <taxon>Halobacteriaceae</taxon>
        <taxon>Halodesulfurarchaeum</taxon>
    </lineage>
</organism>
<dbReference type="GO" id="GO:0062054">
    <property type="term" value="F:fluoride channel activity"/>
    <property type="evidence" value="ECO:0007669"/>
    <property type="project" value="UniProtKB-UniRule"/>
</dbReference>
<evidence type="ECO:0000313" key="9">
    <source>
        <dbReference type="EMBL" id="AOW79832.1"/>
    </source>
</evidence>
<evidence type="ECO:0000313" key="11">
    <source>
        <dbReference type="Proteomes" id="UP000185608"/>
    </source>
</evidence>
<keyword evidence="4 8" id="KW-1133">Transmembrane helix</keyword>
<feature type="transmembrane region" description="Helical" evidence="8">
    <location>
        <begin position="70"/>
        <end position="88"/>
    </location>
</feature>
<keyword evidence="5 8" id="KW-0472">Membrane</keyword>
<comment type="activity regulation">
    <text evidence="8">Na(+) is not transported, but it plays an essential structural role and its presence is essential for fluoride channel function.</text>
</comment>
<proteinExistence type="inferred from homology"/>
<comment type="subcellular location">
    <subcellularLocation>
        <location evidence="1 8">Cell membrane</location>
        <topology evidence="1 8">Multi-pass membrane protein</topology>
    </subcellularLocation>
</comment>
<reference evidence="9 11" key="1">
    <citation type="submission" date="2016-06" db="EMBL/GenBank/DDBJ databases">
        <title>Discovery of anaerobic lithoheterotrophic haloarchaeon capable of sulfur respiration by hydrogen and formate.</title>
        <authorList>
            <person name="Sorokin D.Y."/>
            <person name="Kublanov I.V."/>
            <person name="Roman P."/>
            <person name="Sinninghe Damste J.S."/>
            <person name="Golyshin P.N."/>
            <person name="Rojo D."/>
            <person name="Ciordia S."/>
            <person name="Mena Md.C."/>
            <person name="Ferrer M."/>
            <person name="Smedile F."/>
            <person name="Messina E."/>
            <person name="La Cono V."/>
            <person name="Yakimov M.M."/>
        </authorList>
    </citation>
    <scope>NUCLEOTIDE SEQUENCE [LARGE SCALE GENOMIC DNA]</scope>
    <source>
        <strain evidence="9 11">HTSR1</strain>
    </source>
</reference>
<evidence type="ECO:0000313" key="10">
    <source>
        <dbReference type="EMBL" id="APE95124.1"/>
    </source>
</evidence>
<gene>
    <name evidence="8" type="primary">fluC</name>
    <name evidence="8" type="synonym">crcB</name>
    <name evidence="10" type="ORF">HSR6_0664</name>
    <name evidence="9" type="ORF">HTSR_0639</name>
</gene>
<comment type="catalytic activity">
    <reaction evidence="7">
        <text>fluoride(in) = fluoride(out)</text>
        <dbReference type="Rhea" id="RHEA:76159"/>
        <dbReference type="ChEBI" id="CHEBI:17051"/>
    </reaction>
    <physiologicalReaction direction="left-to-right" evidence="7">
        <dbReference type="Rhea" id="RHEA:76160"/>
    </physiologicalReaction>
</comment>
<keyword evidence="8" id="KW-0407">Ion channel</keyword>
<evidence type="ECO:0000256" key="7">
    <source>
        <dbReference type="ARBA" id="ARBA00035585"/>
    </source>
</evidence>
<feature type="binding site" evidence="8">
    <location>
        <position position="78"/>
    </location>
    <ligand>
        <name>Na(+)</name>
        <dbReference type="ChEBI" id="CHEBI:29101"/>
        <note>structural</note>
    </ligand>
</feature>
<keyword evidence="8" id="KW-0479">Metal-binding</keyword>
<dbReference type="EMBL" id="CP016070">
    <property type="protein sequence ID" value="AOW79832.1"/>
    <property type="molecule type" value="Genomic_DNA"/>
</dbReference>
<dbReference type="KEGG" id="hhsr:HSR6_0664"/>
<feature type="transmembrane region" description="Helical" evidence="8">
    <location>
        <begin position="100"/>
        <end position="124"/>
    </location>
</feature>
<dbReference type="InterPro" id="IPR003691">
    <property type="entry name" value="FluC"/>
</dbReference>
<sequence>MIDQLLQELGGTAEPYLVGFGGMIGASLRHVVSTWVEREEFPLGTLTVNILGSFLLGLLTFAGVTDSTMLLFGVGLCGSFTTFSSFSVDTVQLWEAGDRFVATGYALGNFLGAVAAIGAAWLLVTGLGGML</sequence>
<dbReference type="NCBIfam" id="TIGR00494">
    <property type="entry name" value="crcB"/>
    <property type="match status" value="1"/>
</dbReference>
<evidence type="ECO:0000256" key="3">
    <source>
        <dbReference type="ARBA" id="ARBA00022692"/>
    </source>
</evidence>
<reference evidence="12" key="2">
    <citation type="submission" date="2016-08" db="EMBL/GenBank/DDBJ databases">
        <title>Discovery of first anaerobic lithoheterotrophic haloarchae widely represented in hypersaline habitats.</title>
        <authorList>
            <person name="Sorokin D.Y."/>
            <person name="Kublanov I.V."/>
            <person name="Roman P."/>
            <person name="Sinninghe Damste J.S."/>
            <person name="Golyshin P.N."/>
            <person name="Rojo D."/>
            <person name="Ciordia S."/>
            <person name="Mena Md.C."/>
            <person name="Ferrer M."/>
            <person name="Smedile F."/>
            <person name="Messina E."/>
            <person name="La Cono V."/>
            <person name="Yakimov M.M."/>
        </authorList>
    </citation>
    <scope>NUCLEOTIDE SEQUENCE [LARGE SCALE GENOMIC DNA]</scope>
    <source>
        <strain evidence="12">HSR6</strain>
    </source>
</reference>
<dbReference type="KEGG" id="halh:HTSR_0639"/>
<dbReference type="Proteomes" id="UP000186165">
    <property type="component" value="Chromosome"/>
</dbReference>
<comment type="function">
    <text evidence="8">Fluoride-specific ion channel. Important for reducing fluoride concentration in the cell, thus reducing its toxicity.</text>
</comment>
<keyword evidence="8" id="KW-0915">Sodium</keyword>
<dbReference type="PANTHER" id="PTHR28259:SF1">
    <property type="entry name" value="FLUORIDE EXPORT PROTEIN 1-RELATED"/>
    <property type="match status" value="1"/>
</dbReference>
<evidence type="ECO:0000256" key="1">
    <source>
        <dbReference type="ARBA" id="ARBA00004651"/>
    </source>
</evidence>
<dbReference type="AlphaFoldDB" id="A0A1D8S389"/>
<comment type="similarity">
    <text evidence="6 8">Belongs to the fluoride channel Fluc/FEX (TC 1.A.43) family.</text>
</comment>
<feature type="transmembrane region" description="Helical" evidence="8">
    <location>
        <begin position="16"/>
        <end position="36"/>
    </location>
</feature>
<name>A0A1D8S389_9EURY</name>
<dbReference type="GeneID" id="30417186"/>
<dbReference type="Proteomes" id="UP000185608">
    <property type="component" value="Chromosome"/>
</dbReference>
<evidence type="ECO:0000256" key="5">
    <source>
        <dbReference type="ARBA" id="ARBA00023136"/>
    </source>
</evidence>
<dbReference type="GO" id="GO:0046872">
    <property type="term" value="F:metal ion binding"/>
    <property type="evidence" value="ECO:0007669"/>
    <property type="project" value="UniProtKB-KW"/>
</dbReference>
<evidence type="ECO:0000256" key="2">
    <source>
        <dbReference type="ARBA" id="ARBA00022475"/>
    </source>
</evidence>
<dbReference type="GO" id="GO:0140114">
    <property type="term" value="P:cellular detoxification of fluoride"/>
    <property type="evidence" value="ECO:0007669"/>
    <property type="project" value="UniProtKB-UniRule"/>
</dbReference>
<dbReference type="EMBL" id="CP016804">
    <property type="protein sequence ID" value="APE95124.1"/>
    <property type="molecule type" value="Genomic_DNA"/>
</dbReference>
<dbReference type="RefSeq" id="WP_070364575.1">
    <property type="nucleotide sequence ID" value="NZ_CP016070.1"/>
</dbReference>
<dbReference type="PANTHER" id="PTHR28259">
    <property type="entry name" value="FLUORIDE EXPORT PROTEIN 1-RELATED"/>
    <property type="match status" value="1"/>
</dbReference>
<evidence type="ECO:0000313" key="12">
    <source>
        <dbReference type="Proteomes" id="UP000186165"/>
    </source>
</evidence>
<evidence type="ECO:0000256" key="8">
    <source>
        <dbReference type="HAMAP-Rule" id="MF_00454"/>
    </source>
</evidence>
<dbReference type="STRING" id="1873524.HSR6_0664"/>
<dbReference type="PATRIC" id="fig|1855411.3.peg.639"/>
<evidence type="ECO:0000256" key="4">
    <source>
        <dbReference type="ARBA" id="ARBA00022989"/>
    </source>
</evidence>